<evidence type="ECO:0000256" key="8">
    <source>
        <dbReference type="SAM" id="Phobius"/>
    </source>
</evidence>
<feature type="transmembrane region" description="Helical" evidence="8">
    <location>
        <begin position="24"/>
        <end position="45"/>
    </location>
</feature>
<keyword evidence="3" id="KW-1003">Cell membrane</keyword>
<comment type="subcellular location">
    <subcellularLocation>
        <location evidence="1">Cell membrane</location>
        <topology evidence="1">Single-pass membrane protein</topology>
    </subcellularLocation>
    <subcellularLocation>
        <location evidence="7">Cell membrane</location>
        <topology evidence="7">Single-pass type II membrane protein</topology>
    </subcellularLocation>
</comment>
<dbReference type="EMBL" id="BRXS01000006">
    <property type="protein sequence ID" value="GLC27610.1"/>
    <property type="molecule type" value="Genomic_DNA"/>
</dbReference>
<evidence type="ECO:0000256" key="2">
    <source>
        <dbReference type="ARBA" id="ARBA00005811"/>
    </source>
</evidence>
<dbReference type="Proteomes" id="UP001161325">
    <property type="component" value="Unassembled WGS sequence"/>
</dbReference>
<keyword evidence="7" id="KW-0813">Transport</keyword>
<sequence length="152" mass="16639">MGMSAQVSGGSVKAEPNVTPLVDVMLVLLIIFMVIIPTLTSGLNAEPPQGVNLKKHPEEDGDQLLGIDRNGQYYLNRNPIRNETLGAQIKQIYDAREVDKILYIRADRQLEYSKVLDASDIVSKNGVRVVGYISEQTPGTEGQSIDEKKGGN</sequence>
<name>A0AA37V2D0_9BACT</name>
<evidence type="ECO:0000256" key="4">
    <source>
        <dbReference type="ARBA" id="ARBA00022692"/>
    </source>
</evidence>
<comment type="similarity">
    <text evidence="2 7">Belongs to the ExbD/TolR family.</text>
</comment>
<dbReference type="GO" id="GO:0015031">
    <property type="term" value="P:protein transport"/>
    <property type="evidence" value="ECO:0007669"/>
    <property type="project" value="UniProtKB-KW"/>
</dbReference>
<dbReference type="InterPro" id="IPR003400">
    <property type="entry name" value="ExbD"/>
</dbReference>
<dbReference type="RefSeq" id="WP_284352046.1">
    <property type="nucleotide sequence ID" value="NZ_BRXS01000006.1"/>
</dbReference>
<accession>A0AA37V2D0</accession>
<evidence type="ECO:0000313" key="10">
    <source>
        <dbReference type="Proteomes" id="UP001161325"/>
    </source>
</evidence>
<keyword evidence="5 8" id="KW-1133">Transmembrane helix</keyword>
<dbReference type="PANTHER" id="PTHR30558">
    <property type="entry name" value="EXBD MEMBRANE COMPONENT OF PMF-DRIVEN MACROMOLECULE IMPORT SYSTEM"/>
    <property type="match status" value="1"/>
</dbReference>
<evidence type="ECO:0000313" key="9">
    <source>
        <dbReference type="EMBL" id="GLC27610.1"/>
    </source>
</evidence>
<keyword evidence="10" id="KW-1185">Reference proteome</keyword>
<evidence type="ECO:0000256" key="7">
    <source>
        <dbReference type="RuleBase" id="RU003879"/>
    </source>
</evidence>
<dbReference type="Gene3D" id="3.30.420.270">
    <property type="match status" value="1"/>
</dbReference>
<keyword evidence="6 8" id="KW-0472">Membrane</keyword>
<evidence type="ECO:0000256" key="6">
    <source>
        <dbReference type="ARBA" id="ARBA00023136"/>
    </source>
</evidence>
<dbReference type="PANTHER" id="PTHR30558:SF7">
    <property type="entry name" value="TOL-PAL SYSTEM PROTEIN TOLR"/>
    <property type="match status" value="1"/>
</dbReference>
<gene>
    <name evidence="9" type="ORF">rosag_41230</name>
</gene>
<dbReference type="GO" id="GO:0022857">
    <property type="term" value="F:transmembrane transporter activity"/>
    <property type="evidence" value="ECO:0007669"/>
    <property type="project" value="InterPro"/>
</dbReference>
<dbReference type="Pfam" id="PF02472">
    <property type="entry name" value="ExbD"/>
    <property type="match status" value="1"/>
</dbReference>
<proteinExistence type="inferred from homology"/>
<keyword evidence="4 7" id="KW-0812">Transmembrane</keyword>
<evidence type="ECO:0000256" key="5">
    <source>
        <dbReference type="ARBA" id="ARBA00022989"/>
    </source>
</evidence>
<organism evidence="9 10">
    <name type="scientific">Roseisolibacter agri</name>
    <dbReference type="NCBI Taxonomy" id="2014610"/>
    <lineage>
        <taxon>Bacteria</taxon>
        <taxon>Pseudomonadati</taxon>
        <taxon>Gemmatimonadota</taxon>
        <taxon>Gemmatimonadia</taxon>
        <taxon>Gemmatimonadales</taxon>
        <taxon>Gemmatimonadaceae</taxon>
        <taxon>Roseisolibacter</taxon>
    </lineage>
</organism>
<reference evidence="9" key="1">
    <citation type="submission" date="2022-08" db="EMBL/GenBank/DDBJ databases">
        <title>Draft genome sequencing of Roseisolibacter agri AW1220.</title>
        <authorList>
            <person name="Tobiishi Y."/>
            <person name="Tonouchi A."/>
        </authorList>
    </citation>
    <scope>NUCLEOTIDE SEQUENCE</scope>
    <source>
        <strain evidence="9">AW1220</strain>
    </source>
</reference>
<comment type="caution">
    <text evidence="9">The sequence shown here is derived from an EMBL/GenBank/DDBJ whole genome shotgun (WGS) entry which is preliminary data.</text>
</comment>
<keyword evidence="7" id="KW-0653">Protein transport</keyword>
<evidence type="ECO:0000256" key="1">
    <source>
        <dbReference type="ARBA" id="ARBA00004162"/>
    </source>
</evidence>
<dbReference type="GO" id="GO:0005886">
    <property type="term" value="C:plasma membrane"/>
    <property type="evidence" value="ECO:0007669"/>
    <property type="project" value="UniProtKB-SubCell"/>
</dbReference>
<evidence type="ECO:0000256" key="3">
    <source>
        <dbReference type="ARBA" id="ARBA00022475"/>
    </source>
</evidence>
<protein>
    <submittedName>
        <fullName evidence="9">Protein TolR</fullName>
    </submittedName>
</protein>
<dbReference type="AlphaFoldDB" id="A0AA37V2D0"/>